<accession>A0A1C3TJW1</accession>
<evidence type="ECO:0000256" key="8">
    <source>
        <dbReference type="RuleBase" id="RU363041"/>
    </source>
</evidence>
<dbReference type="PANTHER" id="PTHR30269">
    <property type="entry name" value="TRANSMEMBRANE PROTEIN YFCA"/>
    <property type="match status" value="1"/>
</dbReference>
<proteinExistence type="inferred from homology"/>
<evidence type="ECO:0000256" key="1">
    <source>
        <dbReference type="ARBA" id="ARBA00004651"/>
    </source>
</evidence>
<dbReference type="PANTHER" id="PTHR30269:SF32">
    <property type="entry name" value="MEMBRANE TRANSPORTER PROTEIN-RELATED"/>
    <property type="match status" value="1"/>
</dbReference>
<feature type="transmembrane region" description="Helical" evidence="8">
    <location>
        <begin position="262"/>
        <end position="279"/>
    </location>
</feature>
<feature type="transmembrane region" description="Helical" evidence="8">
    <location>
        <begin position="199"/>
        <end position="224"/>
    </location>
</feature>
<keyword evidence="4 8" id="KW-1003">Cell membrane</keyword>
<dbReference type="GO" id="GO:0005886">
    <property type="term" value="C:plasma membrane"/>
    <property type="evidence" value="ECO:0007669"/>
    <property type="project" value="UniProtKB-SubCell"/>
</dbReference>
<evidence type="ECO:0000256" key="4">
    <source>
        <dbReference type="ARBA" id="ARBA00022475"/>
    </source>
</evidence>
<evidence type="ECO:0000256" key="7">
    <source>
        <dbReference type="ARBA" id="ARBA00023136"/>
    </source>
</evidence>
<sequence length="313" mass="32750">MRALAAASDNAARSAPAVMLPASATATNSRKPMKSRCIAVPAFDVAGVCLKRLRIVRRRGMADAARMQSLIPHLLPIAAVFCLAGLVKGIAGTGLPTVAMGLLGLWLAPPEAAALLVLPSLLTNLQQAWGDGAVALLRRLWPLLATLVIGTWLSAGILVGADPALARGGLGGLLALYALLGLSRWQGRLPQRHEPWAGPAAGLATGLLTGATGVFVVPALPYLVALGLPRETLMRALGYCFFTATLTLAIALAWHGAFTRGAVGPSLLALLPTALGMWLGTRLRQRIPAEAFRRVFFLTLLALGVHQLWQALG</sequence>
<dbReference type="InterPro" id="IPR002781">
    <property type="entry name" value="TM_pro_TauE-like"/>
</dbReference>
<feature type="transmembrane region" description="Helical" evidence="8">
    <location>
        <begin position="141"/>
        <end position="161"/>
    </location>
</feature>
<evidence type="ECO:0000256" key="2">
    <source>
        <dbReference type="ARBA" id="ARBA00009142"/>
    </source>
</evidence>
<reference evidence="10" key="1">
    <citation type="submission" date="2016-07" db="EMBL/GenBank/DDBJ databases">
        <authorList>
            <person name="Jaenicke Sebastian"/>
        </authorList>
    </citation>
    <scope>NUCLEOTIDE SEQUENCE [LARGE SCALE GENOMIC DNA]</scope>
</reference>
<evidence type="ECO:0000313" key="10">
    <source>
        <dbReference type="Proteomes" id="UP000093071"/>
    </source>
</evidence>
<keyword evidence="5 8" id="KW-0812">Transmembrane</keyword>
<dbReference type="Pfam" id="PF01925">
    <property type="entry name" value="TauE"/>
    <property type="match status" value="1"/>
</dbReference>
<feature type="transmembrane region" description="Helical" evidence="8">
    <location>
        <begin position="236"/>
        <end position="256"/>
    </location>
</feature>
<keyword evidence="3" id="KW-0813">Transport</keyword>
<dbReference type="InterPro" id="IPR052017">
    <property type="entry name" value="TSUP"/>
</dbReference>
<keyword evidence="7 8" id="KW-0472">Membrane</keyword>
<name>A0A1C3TJW1_XANCT</name>
<comment type="similarity">
    <text evidence="2 8">Belongs to the 4-toluene sulfonate uptake permease (TSUP) (TC 2.A.102) family.</text>
</comment>
<evidence type="ECO:0000256" key="6">
    <source>
        <dbReference type="ARBA" id="ARBA00022989"/>
    </source>
</evidence>
<keyword evidence="6 8" id="KW-1133">Transmembrane helix</keyword>
<evidence type="ECO:0000256" key="3">
    <source>
        <dbReference type="ARBA" id="ARBA00022448"/>
    </source>
</evidence>
<feature type="transmembrane region" description="Helical" evidence="8">
    <location>
        <begin position="70"/>
        <end position="91"/>
    </location>
</feature>
<feature type="transmembrane region" description="Helical" evidence="8">
    <location>
        <begin position="168"/>
        <end position="187"/>
    </location>
</feature>
<dbReference type="Proteomes" id="UP000093071">
    <property type="component" value="Chromosome I"/>
</dbReference>
<organism evidence="9 10">
    <name type="scientific">Xanthomonas translucens pv. translucens DSM 18974</name>
    <dbReference type="NCBI Taxonomy" id="1261556"/>
    <lineage>
        <taxon>Bacteria</taxon>
        <taxon>Pseudomonadati</taxon>
        <taxon>Pseudomonadota</taxon>
        <taxon>Gammaproteobacteria</taxon>
        <taxon>Lysobacterales</taxon>
        <taxon>Lysobacteraceae</taxon>
        <taxon>Xanthomonas</taxon>
        <taxon>Xanthomonas translucens group</taxon>
    </lineage>
</organism>
<dbReference type="AlphaFoldDB" id="A0A1C3TJW1"/>
<gene>
    <name evidence="9" type="ORF">BN444_02226</name>
</gene>
<protein>
    <recommendedName>
        <fullName evidence="8">Probable membrane transporter protein</fullName>
    </recommendedName>
</protein>
<dbReference type="PATRIC" id="fig|1261556.5.peg.747"/>
<dbReference type="EMBL" id="LT604072">
    <property type="protein sequence ID" value="SCB03514.1"/>
    <property type="molecule type" value="Genomic_DNA"/>
</dbReference>
<feature type="transmembrane region" description="Helical" evidence="8">
    <location>
        <begin position="291"/>
        <end position="309"/>
    </location>
</feature>
<evidence type="ECO:0000256" key="5">
    <source>
        <dbReference type="ARBA" id="ARBA00022692"/>
    </source>
</evidence>
<evidence type="ECO:0000313" key="9">
    <source>
        <dbReference type="EMBL" id="SCB03514.1"/>
    </source>
</evidence>
<comment type="subcellular location">
    <subcellularLocation>
        <location evidence="1 8">Cell membrane</location>
        <topology evidence="1 8">Multi-pass membrane protein</topology>
    </subcellularLocation>
</comment>